<evidence type="ECO:0000256" key="4">
    <source>
        <dbReference type="ARBA" id="ARBA00023315"/>
    </source>
</evidence>
<protein>
    <submittedName>
        <fullName evidence="5">Streptogramin A acetyltransferase</fullName>
        <ecNumber evidence="5">2.3.1.-</ecNumber>
    </submittedName>
</protein>
<sequence length="216" mass="23144">MPSLPDPDALHPIALPDGSPHLGTVHLSRAIDHPNIHVGDWSYYSAIDPPSDPDGWAAMLAPYLYPGAPDHLHIGRFCQIASGVRIVTASANHATGGISTYPFPVFDPAAMRGYTPDARDTIIGNDVWIGMGATISPAAQIGDGAIIATGAVVRGRVPPYAVMAGNPARLLRMRFDQGDVDRLLDLKWWAWPRDRIEAATEALQACDIDSLAHFAP</sequence>
<dbReference type="Proteomes" id="UP000244912">
    <property type="component" value="Unassembled WGS sequence"/>
</dbReference>
<dbReference type="AlphaFoldDB" id="A0A2R8BYW5"/>
<evidence type="ECO:0000313" key="5">
    <source>
        <dbReference type="EMBL" id="SPJ25334.1"/>
    </source>
</evidence>
<gene>
    <name evidence="5" type="primary">vatD</name>
    <name evidence="5" type="ORF">PAA8504_03185</name>
</gene>
<dbReference type="Pfam" id="PF00132">
    <property type="entry name" value="Hexapep"/>
    <property type="match status" value="1"/>
</dbReference>
<dbReference type="EC" id="2.3.1.-" evidence="5"/>
<name>A0A2R8BYW5_9RHOB</name>
<dbReference type="PANTHER" id="PTHR43300">
    <property type="entry name" value="ACETYLTRANSFERASE"/>
    <property type="match status" value="1"/>
</dbReference>
<dbReference type="GO" id="GO:0016746">
    <property type="term" value="F:acyltransferase activity"/>
    <property type="evidence" value="ECO:0007669"/>
    <property type="project" value="UniProtKB-KW"/>
</dbReference>
<keyword evidence="6" id="KW-1185">Reference proteome</keyword>
<comment type="similarity">
    <text evidence="1">Belongs to the transferase hexapeptide repeat family.</text>
</comment>
<keyword evidence="4 5" id="KW-0012">Acyltransferase</keyword>
<organism evidence="5 6">
    <name type="scientific">Palleronia abyssalis</name>
    <dbReference type="NCBI Taxonomy" id="1501240"/>
    <lineage>
        <taxon>Bacteria</taxon>
        <taxon>Pseudomonadati</taxon>
        <taxon>Pseudomonadota</taxon>
        <taxon>Alphaproteobacteria</taxon>
        <taxon>Rhodobacterales</taxon>
        <taxon>Roseobacteraceae</taxon>
        <taxon>Palleronia</taxon>
    </lineage>
</organism>
<dbReference type="CDD" id="cd03349">
    <property type="entry name" value="LbH_XAT"/>
    <property type="match status" value="1"/>
</dbReference>
<reference evidence="5 6" key="1">
    <citation type="submission" date="2018-03" db="EMBL/GenBank/DDBJ databases">
        <authorList>
            <person name="Keele B.F."/>
        </authorList>
    </citation>
    <scope>NUCLEOTIDE SEQUENCE [LARGE SCALE GENOMIC DNA]</scope>
    <source>
        <strain evidence="5 6">CECT 8504</strain>
    </source>
</reference>
<dbReference type="InterPro" id="IPR011004">
    <property type="entry name" value="Trimer_LpxA-like_sf"/>
</dbReference>
<keyword evidence="3" id="KW-0677">Repeat</keyword>
<evidence type="ECO:0000256" key="1">
    <source>
        <dbReference type="ARBA" id="ARBA00007274"/>
    </source>
</evidence>
<keyword evidence="2 5" id="KW-0808">Transferase</keyword>
<evidence type="ECO:0000256" key="3">
    <source>
        <dbReference type="ARBA" id="ARBA00022737"/>
    </source>
</evidence>
<proteinExistence type="inferred from homology"/>
<evidence type="ECO:0000256" key="2">
    <source>
        <dbReference type="ARBA" id="ARBA00022679"/>
    </source>
</evidence>
<dbReference type="SUPFAM" id="SSF51161">
    <property type="entry name" value="Trimeric LpxA-like enzymes"/>
    <property type="match status" value="1"/>
</dbReference>
<dbReference type="PROSITE" id="PS00101">
    <property type="entry name" value="HEXAPEP_TRANSFERASES"/>
    <property type="match status" value="1"/>
</dbReference>
<dbReference type="InterPro" id="IPR001451">
    <property type="entry name" value="Hexapep"/>
</dbReference>
<dbReference type="EMBL" id="ONZF01000008">
    <property type="protein sequence ID" value="SPJ25334.1"/>
    <property type="molecule type" value="Genomic_DNA"/>
</dbReference>
<evidence type="ECO:0000313" key="6">
    <source>
        <dbReference type="Proteomes" id="UP000244912"/>
    </source>
</evidence>
<dbReference type="InterPro" id="IPR018357">
    <property type="entry name" value="Hexapep_transf_CS"/>
</dbReference>
<accession>A0A2R8BYW5</accession>
<dbReference type="Gene3D" id="2.160.10.10">
    <property type="entry name" value="Hexapeptide repeat proteins"/>
    <property type="match status" value="1"/>
</dbReference>
<dbReference type="OrthoDB" id="9815592at2"/>
<dbReference type="RefSeq" id="WP_108895132.1">
    <property type="nucleotide sequence ID" value="NZ_ONZF01000008.1"/>
</dbReference>
<dbReference type="PANTHER" id="PTHR43300:SF11">
    <property type="entry name" value="ACETYLTRANSFERASE RV3034C-RELATED"/>
    <property type="match status" value="1"/>
</dbReference>
<dbReference type="InterPro" id="IPR050179">
    <property type="entry name" value="Trans_hexapeptide_repeat"/>
</dbReference>